<reference evidence="1 2" key="1">
    <citation type="journal article" date="2015" name="Genome Announc.">
        <title>Expanding the biotechnology potential of lactobacilli through comparative genomics of 213 strains and associated genera.</title>
        <authorList>
            <person name="Sun Z."/>
            <person name="Harris H.M."/>
            <person name="McCann A."/>
            <person name="Guo C."/>
            <person name="Argimon S."/>
            <person name="Zhang W."/>
            <person name="Yang X."/>
            <person name="Jeffery I.B."/>
            <person name="Cooney J.C."/>
            <person name="Kagawa T.F."/>
            <person name="Liu W."/>
            <person name="Song Y."/>
            <person name="Salvetti E."/>
            <person name="Wrobel A."/>
            <person name="Rasinkangas P."/>
            <person name="Parkhill J."/>
            <person name="Rea M.C."/>
            <person name="O'Sullivan O."/>
            <person name="Ritari J."/>
            <person name="Douillard F.P."/>
            <person name="Paul Ross R."/>
            <person name="Yang R."/>
            <person name="Briner A.E."/>
            <person name="Felis G.E."/>
            <person name="de Vos W.M."/>
            <person name="Barrangou R."/>
            <person name="Klaenhammer T.R."/>
            <person name="Caufield P.W."/>
            <person name="Cui Y."/>
            <person name="Zhang H."/>
            <person name="O'Toole P.W."/>
        </authorList>
    </citation>
    <scope>NUCLEOTIDE SEQUENCE [LARGE SCALE GENOMIC DNA]</scope>
    <source>
        <strain evidence="1 2">JCM 17158</strain>
    </source>
</reference>
<protein>
    <submittedName>
        <fullName evidence="1">Uncharacterized protein</fullName>
    </submittedName>
</protein>
<gene>
    <name evidence="1" type="ORF">FD02_GL000109</name>
</gene>
<dbReference type="STRING" id="1291734.FD02_GL000109"/>
<dbReference type="OrthoDB" id="2156798at2"/>
<name>A0A0R1JHV9_9LACO</name>
<evidence type="ECO:0000313" key="2">
    <source>
        <dbReference type="Proteomes" id="UP000051804"/>
    </source>
</evidence>
<accession>A0A0R1JHV9</accession>
<dbReference type="RefSeq" id="WP_054722863.1">
    <property type="nucleotide sequence ID" value="NZ_AZDJ01000030.1"/>
</dbReference>
<dbReference type="Proteomes" id="UP000051804">
    <property type="component" value="Unassembled WGS sequence"/>
</dbReference>
<dbReference type="AlphaFoldDB" id="A0A0R1JHV9"/>
<dbReference type="EMBL" id="AZDJ01000030">
    <property type="protein sequence ID" value="KRK70928.1"/>
    <property type="molecule type" value="Genomic_DNA"/>
</dbReference>
<dbReference type="PATRIC" id="fig|1291734.4.peg.117"/>
<comment type="caution">
    <text evidence="1">The sequence shown here is derived from an EMBL/GenBank/DDBJ whole genome shotgun (WGS) entry which is preliminary data.</text>
</comment>
<proteinExistence type="predicted"/>
<keyword evidence="2" id="KW-1185">Reference proteome</keyword>
<sequence length="85" mass="9506">MMNDQAVFTAQLEMIAYPNITARTETGAPLTIETNEKQRTDPAFWASVSAILKAKLWVPVSKRLHQLLDSDWLAVQTPAPQLRLG</sequence>
<organism evidence="1 2">
    <name type="scientific">Lacticaseibacillus nasuensis JCM 17158</name>
    <dbReference type="NCBI Taxonomy" id="1291734"/>
    <lineage>
        <taxon>Bacteria</taxon>
        <taxon>Bacillati</taxon>
        <taxon>Bacillota</taxon>
        <taxon>Bacilli</taxon>
        <taxon>Lactobacillales</taxon>
        <taxon>Lactobacillaceae</taxon>
        <taxon>Lacticaseibacillus</taxon>
    </lineage>
</organism>
<evidence type="ECO:0000313" key="1">
    <source>
        <dbReference type="EMBL" id="KRK70928.1"/>
    </source>
</evidence>